<name>A0ABT0TMH9_9FLAO</name>
<accession>A0ABT0TMH9</accession>
<dbReference type="RefSeq" id="WP_250591994.1">
    <property type="nucleotide sequence ID" value="NZ_JAMLJM010000002.1"/>
</dbReference>
<sequence>MKKFLVFLGILFLVSNCKSKKIAISDTENRMIEVSPNEVETFKKDRAYALGYRLLDACNTSKFKPYTKEEATDQVIRNATLSRISETCRKINFRNGRFLGLQLTTISFNKNSKEYLFKYAIEYEKKYFKRELTVVIDDDNKVSAIYTKEQKPKPM</sequence>
<protein>
    <recommendedName>
        <fullName evidence="3">Lipoprotein</fullName>
    </recommendedName>
</protein>
<comment type="caution">
    <text evidence="1">The sequence shown here is derived from an EMBL/GenBank/DDBJ whole genome shotgun (WGS) entry which is preliminary data.</text>
</comment>
<keyword evidence="2" id="KW-1185">Reference proteome</keyword>
<gene>
    <name evidence="1" type="ORF">NAT50_04890</name>
</gene>
<dbReference type="EMBL" id="JAMLJM010000002">
    <property type="protein sequence ID" value="MCL9808691.1"/>
    <property type="molecule type" value="Genomic_DNA"/>
</dbReference>
<evidence type="ECO:0000313" key="2">
    <source>
        <dbReference type="Proteomes" id="UP001317191"/>
    </source>
</evidence>
<evidence type="ECO:0000313" key="1">
    <source>
        <dbReference type="EMBL" id="MCL9808691.1"/>
    </source>
</evidence>
<reference evidence="1 2" key="1">
    <citation type="submission" date="2022-05" db="EMBL/GenBank/DDBJ databases">
        <title>Flavobacterium sp., isolated from activated sludge.</title>
        <authorList>
            <person name="Ran Q."/>
        </authorList>
    </citation>
    <scope>NUCLEOTIDE SEQUENCE [LARGE SCALE GENOMIC DNA]</scope>
    <source>
        <strain evidence="1 2">HXWNR70</strain>
    </source>
</reference>
<organism evidence="1 2">
    <name type="scientific">Flavobacterium luminosum</name>
    <dbReference type="NCBI Taxonomy" id="2949086"/>
    <lineage>
        <taxon>Bacteria</taxon>
        <taxon>Pseudomonadati</taxon>
        <taxon>Bacteroidota</taxon>
        <taxon>Flavobacteriia</taxon>
        <taxon>Flavobacteriales</taxon>
        <taxon>Flavobacteriaceae</taxon>
        <taxon>Flavobacterium</taxon>
    </lineage>
</organism>
<proteinExistence type="predicted"/>
<evidence type="ECO:0008006" key="3">
    <source>
        <dbReference type="Google" id="ProtNLM"/>
    </source>
</evidence>
<dbReference type="Proteomes" id="UP001317191">
    <property type="component" value="Unassembled WGS sequence"/>
</dbReference>